<gene>
    <name evidence="2" type="primary">AVEN_51490_1</name>
    <name evidence="2" type="ORF">TNIN_404921</name>
</gene>
<name>A0A8X6ID83_9ARAC</name>
<reference evidence="2" key="1">
    <citation type="submission" date="2020-08" db="EMBL/GenBank/DDBJ databases">
        <title>Multicomponent nature underlies the extraordinary mechanical properties of spider dragline silk.</title>
        <authorList>
            <person name="Kono N."/>
            <person name="Nakamura H."/>
            <person name="Mori M."/>
            <person name="Yoshida Y."/>
            <person name="Ohtoshi R."/>
            <person name="Malay A.D."/>
            <person name="Moran D.A.P."/>
            <person name="Tomita M."/>
            <person name="Numata K."/>
            <person name="Arakawa K."/>
        </authorList>
    </citation>
    <scope>NUCLEOTIDE SEQUENCE</scope>
</reference>
<feature type="region of interest" description="Disordered" evidence="1">
    <location>
        <begin position="242"/>
        <end position="293"/>
    </location>
</feature>
<evidence type="ECO:0000313" key="2">
    <source>
        <dbReference type="EMBL" id="GFS40214.1"/>
    </source>
</evidence>
<proteinExistence type="predicted"/>
<accession>A0A8X6ID83</accession>
<comment type="caution">
    <text evidence="2">The sequence shown here is derived from an EMBL/GenBank/DDBJ whole genome shotgun (WGS) entry which is preliminary data.</text>
</comment>
<evidence type="ECO:0000313" key="3">
    <source>
        <dbReference type="Proteomes" id="UP000886998"/>
    </source>
</evidence>
<evidence type="ECO:0000256" key="1">
    <source>
        <dbReference type="SAM" id="MobiDB-lite"/>
    </source>
</evidence>
<keyword evidence="3" id="KW-1185">Reference proteome</keyword>
<dbReference type="OrthoDB" id="6431693at2759"/>
<organism evidence="2 3">
    <name type="scientific">Trichonephila inaurata madagascariensis</name>
    <dbReference type="NCBI Taxonomy" id="2747483"/>
    <lineage>
        <taxon>Eukaryota</taxon>
        <taxon>Metazoa</taxon>
        <taxon>Ecdysozoa</taxon>
        <taxon>Arthropoda</taxon>
        <taxon>Chelicerata</taxon>
        <taxon>Arachnida</taxon>
        <taxon>Araneae</taxon>
        <taxon>Araneomorphae</taxon>
        <taxon>Entelegynae</taxon>
        <taxon>Araneoidea</taxon>
        <taxon>Nephilidae</taxon>
        <taxon>Trichonephila</taxon>
        <taxon>Trichonephila inaurata</taxon>
    </lineage>
</organism>
<dbReference type="AlphaFoldDB" id="A0A8X6ID83"/>
<feature type="compositionally biased region" description="Low complexity" evidence="1">
    <location>
        <begin position="257"/>
        <end position="267"/>
    </location>
</feature>
<protein>
    <submittedName>
        <fullName evidence="2">CCHC-type domain-containing protein</fullName>
    </submittedName>
</protein>
<sequence>MCFANIYFFLDVTAKQWYINNEDNLNWWETFKTGLSALFGDCQEYPRNVNEQLKSRAQRSGEVRSHTFKVSWGCAKNVKWCNYIEDVKQKRIERRKFERLSNVVPVAAEEDEPDLVSLIQRIVQEEVHRVIDQTGEPLHYSNPYPQSQLIEEIVQDDVEKALTPVSVKLSETQRRPTYADVARKSRVLAQRLPTQPRKTYLWRTVDNRPVCFHCGRPGHVIRYYRERKAIFDSYRNRRQSFDEIDAEEGTRRPHFIPRSTPSPTRYRSPTRRLRSPSPYRQPNRSPCRRNEEN</sequence>
<dbReference type="Proteomes" id="UP000886998">
    <property type="component" value="Unassembled WGS sequence"/>
</dbReference>
<dbReference type="EMBL" id="BMAV01025279">
    <property type="protein sequence ID" value="GFS40214.1"/>
    <property type="molecule type" value="Genomic_DNA"/>
</dbReference>